<organism evidence="4 5">
    <name type="scientific">Coleophoma cylindrospora</name>
    <dbReference type="NCBI Taxonomy" id="1849047"/>
    <lineage>
        <taxon>Eukaryota</taxon>
        <taxon>Fungi</taxon>
        <taxon>Dikarya</taxon>
        <taxon>Ascomycota</taxon>
        <taxon>Pezizomycotina</taxon>
        <taxon>Leotiomycetes</taxon>
        <taxon>Helotiales</taxon>
        <taxon>Dermateaceae</taxon>
        <taxon>Coleophoma</taxon>
    </lineage>
</organism>
<dbReference type="Proteomes" id="UP000256645">
    <property type="component" value="Unassembled WGS sequence"/>
</dbReference>
<protein>
    <submittedName>
        <fullName evidence="4">Uncharacterized protein</fullName>
    </submittedName>
</protein>
<dbReference type="STRING" id="1849047.A0A3D8QX76"/>
<dbReference type="GO" id="GO:0050664">
    <property type="term" value="F:oxidoreductase activity, acting on NAD(P)H, oxygen as acceptor"/>
    <property type="evidence" value="ECO:0007669"/>
    <property type="project" value="TreeGrafter"/>
</dbReference>
<dbReference type="Gene3D" id="3.40.50.720">
    <property type="entry name" value="NAD(P)-binding Rossmann-like Domain"/>
    <property type="match status" value="1"/>
</dbReference>
<keyword evidence="5" id="KW-1185">Reference proteome</keyword>
<keyword evidence="2" id="KW-0521">NADP</keyword>
<dbReference type="EMBL" id="PDLM01000011">
    <property type="protein sequence ID" value="RDW66144.1"/>
    <property type="molecule type" value="Genomic_DNA"/>
</dbReference>
<dbReference type="GO" id="GO:0016616">
    <property type="term" value="F:oxidoreductase activity, acting on the CH-OH group of donors, NAD or NADP as acceptor"/>
    <property type="evidence" value="ECO:0007669"/>
    <property type="project" value="UniProtKB-ARBA"/>
</dbReference>
<proteinExistence type="inferred from homology"/>
<dbReference type="OrthoDB" id="5307821at2759"/>
<evidence type="ECO:0000313" key="5">
    <source>
        <dbReference type="Proteomes" id="UP000256645"/>
    </source>
</evidence>
<name>A0A3D8QX76_9HELO</name>
<comment type="similarity">
    <text evidence="1">Belongs to the short-chain dehydrogenases/reductases (SDR) family.</text>
</comment>
<evidence type="ECO:0000313" key="4">
    <source>
        <dbReference type="EMBL" id="RDW66144.1"/>
    </source>
</evidence>
<dbReference type="PRINTS" id="PR00081">
    <property type="entry name" value="GDHRDH"/>
</dbReference>
<gene>
    <name evidence="4" type="ORF">BP6252_09779</name>
</gene>
<accession>A0A3D8QX76</accession>
<evidence type="ECO:0000256" key="1">
    <source>
        <dbReference type="ARBA" id="ARBA00006484"/>
    </source>
</evidence>
<keyword evidence="3" id="KW-0560">Oxidoreductase</keyword>
<dbReference type="InterPro" id="IPR036291">
    <property type="entry name" value="NAD(P)-bd_dom_sf"/>
</dbReference>
<dbReference type="CDD" id="cd05233">
    <property type="entry name" value="SDR_c"/>
    <property type="match status" value="1"/>
</dbReference>
<dbReference type="InterPro" id="IPR020904">
    <property type="entry name" value="Sc_DH/Rdtase_CS"/>
</dbReference>
<dbReference type="PANTHER" id="PTHR43008:SF7">
    <property type="entry name" value="SHORT CHAIN DEHYDROGENASE_REDUCTASE (AFU_ORTHOLOGUE AFUA_2G00830)"/>
    <property type="match status" value="1"/>
</dbReference>
<evidence type="ECO:0000256" key="2">
    <source>
        <dbReference type="ARBA" id="ARBA00022857"/>
    </source>
</evidence>
<dbReference type="SUPFAM" id="SSF51735">
    <property type="entry name" value="NAD(P)-binding Rossmann-fold domains"/>
    <property type="match status" value="1"/>
</dbReference>
<dbReference type="InterPro" id="IPR002347">
    <property type="entry name" value="SDR_fam"/>
</dbReference>
<dbReference type="Pfam" id="PF00106">
    <property type="entry name" value="adh_short"/>
    <property type="match status" value="1"/>
</dbReference>
<dbReference type="AlphaFoldDB" id="A0A3D8QX76"/>
<reference evidence="4 5" key="1">
    <citation type="journal article" date="2018" name="IMA Fungus">
        <title>IMA Genome-F 9: Draft genome sequence of Annulohypoxylon stygium, Aspergillus mulundensis, Berkeleyomyces basicola (syn. Thielaviopsis basicola), Ceratocystis smalleyi, two Cercospora beticola strains, Coleophoma cylindrospora, Fusarium fracticaudum, Phialophora cf. hyalina, and Morchella septimelata.</title>
        <authorList>
            <person name="Wingfield B.D."/>
            <person name="Bills G.F."/>
            <person name="Dong Y."/>
            <person name="Huang W."/>
            <person name="Nel W.J."/>
            <person name="Swalarsk-Parry B.S."/>
            <person name="Vaghefi N."/>
            <person name="Wilken P.M."/>
            <person name="An Z."/>
            <person name="de Beer Z.W."/>
            <person name="De Vos L."/>
            <person name="Chen L."/>
            <person name="Duong T.A."/>
            <person name="Gao Y."/>
            <person name="Hammerbacher A."/>
            <person name="Kikkert J.R."/>
            <person name="Li Y."/>
            <person name="Li H."/>
            <person name="Li K."/>
            <person name="Li Q."/>
            <person name="Liu X."/>
            <person name="Ma X."/>
            <person name="Naidoo K."/>
            <person name="Pethybridge S.J."/>
            <person name="Sun J."/>
            <person name="Steenkamp E.T."/>
            <person name="van der Nest M.A."/>
            <person name="van Wyk S."/>
            <person name="Wingfield M.J."/>
            <person name="Xiong C."/>
            <person name="Yue Q."/>
            <person name="Zhang X."/>
        </authorList>
    </citation>
    <scope>NUCLEOTIDE SEQUENCE [LARGE SCALE GENOMIC DNA]</scope>
    <source>
        <strain evidence="4 5">BP6252</strain>
    </source>
</reference>
<comment type="caution">
    <text evidence="4">The sequence shown here is derived from an EMBL/GenBank/DDBJ whole genome shotgun (WGS) entry which is preliminary data.</text>
</comment>
<sequence>MAPSPVFKSGNLAVITGGASGIGLALAGKCAGYGMNVLILDNSGSNLNSAKAALAGKVETCEMDVSKTEDWEKVKKNVEEKHAGKVDLLALNAGIGLKGSWEDTAYFHKTMDVNFFGVVHGLSTFVPLIQQTSTKDSPAHIIVTGSKQGITNPPGNPAYNASKSAVKTLTEHLSYDMSKSSPSTSVHLLVPGWVFTGLTGDTPFAQEKKAKPAGAWTGAQVVDYLETKLAEGKFYIICPDNDVDEATDKKRMLWTAGDLVEGRPPLTRWRPEWKETAEEWMSKQKV</sequence>
<evidence type="ECO:0000256" key="3">
    <source>
        <dbReference type="ARBA" id="ARBA00023002"/>
    </source>
</evidence>
<dbReference type="PANTHER" id="PTHR43008">
    <property type="entry name" value="BENZIL REDUCTASE"/>
    <property type="match status" value="1"/>
</dbReference>
<dbReference type="PROSITE" id="PS00061">
    <property type="entry name" value="ADH_SHORT"/>
    <property type="match status" value="1"/>
</dbReference>